<name>A0ABM8WRG9_9BURK</name>
<evidence type="ECO:0000313" key="2">
    <source>
        <dbReference type="EMBL" id="CAG9170069.1"/>
    </source>
</evidence>
<feature type="chain" id="PRO_5046061962" description="Type IV pilus biogenesis protein PilP" evidence="1">
    <location>
        <begin position="22"/>
        <end position="162"/>
    </location>
</feature>
<keyword evidence="3" id="KW-1185">Reference proteome</keyword>
<keyword evidence="1" id="KW-0732">Signal</keyword>
<proteinExistence type="predicted"/>
<dbReference type="RefSeq" id="WP_224001470.1">
    <property type="nucleotide sequence ID" value="NZ_CAJZAF010000007.1"/>
</dbReference>
<evidence type="ECO:0000313" key="3">
    <source>
        <dbReference type="Proteomes" id="UP000701702"/>
    </source>
</evidence>
<comment type="caution">
    <text evidence="2">The sequence shown here is derived from an EMBL/GenBank/DDBJ whole genome shotgun (WGS) entry which is preliminary data.</text>
</comment>
<sequence length="162" mass="16789">MRNKAGIVLIPMLLVSGVAHAEATVGDLSVINSETILLKAKVSRATAQEELDAKSKVIVGNDDVDAPVVKSVYGAGGKLFATFLYGSGVAMDAKQGDTILGGFKVMLVSVDKVELSKGSKRLQVGFSGTAPTVSPQSVPGMQQAVVGQPFMPPVTRPPVIKP</sequence>
<evidence type="ECO:0008006" key="4">
    <source>
        <dbReference type="Google" id="ProtNLM"/>
    </source>
</evidence>
<dbReference type="EMBL" id="CAJZAF010000007">
    <property type="protein sequence ID" value="CAG9170069.1"/>
    <property type="molecule type" value="Genomic_DNA"/>
</dbReference>
<feature type="signal peptide" evidence="1">
    <location>
        <begin position="1"/>
        <end position="21"/>
    </location>
</feature>
<evidence type="ECO:0000256" key="1">
    <source>
        <dbReference type="SAM" id="SignalP"/>
    </source>
</evidence>
<reference evidence="2 3" key="1">
    <citation type="submission" date="2021-08" db="EMBL/GenBank/DDBJ databases">
        <authorList>
            <person name="Peeters C."/>
        </authorList>
    </citation>
    <scope>NUCLEOTIDE SEQUENCE [LARGE SCALE GENOMIC DNA]</scope>
    <source>
        <strain evidence="2 3">LMG 23994</strain>
    </source>
</reference>
<gene>
    <name evidence="2" type="ORF">LMG23994_01804</name>
</gene>
<protein>
    <recommendedName>
        <fullName evidence="4">Type IV pilus biogenesis protein PilP</fullName>
    </recommendedName>
</protein>
<dbReference type="NCBIfam" id="TIGR03021">
    <property type="entry name" value="pilP_fam"/>
    <property type="match status" value="1"/>
</dbReference>
<dbReference type="Proteomes" id="UP000701702">
    <property type="component" value="Unassembled WGS sequence"/>
</dbReference>
<accession>A0ABM8WRG9</accession>
<dbReference type="InterPro" id="IPR022753">
    <property type="entry name" value="T4SS_pilus_biogen_PilP"/>
</dbReference>
<organism evidence="2 3">
    <name type="scientific">Cupriavidus pinatubonensis</name>
    <dbReference type="NCBI Taxonomy" id="248026"/>
    <lineage>
        <taxon>Bacteria</taxon>
        <taxon>Pseudomonadati</taxon>
        <taxon>Pseudomonadota</taxon>
        <taxon>Betaproteobacteria</taxon>
        <taxon>Burkholderiales</taxon>
        <taxon>Burkholderiaceae</taxon>
        <taxon>Cupriavidus</taxon>
    </lineage>
</organism>